<dbReference type="InterPro" id="IPR012349">
    <property type="entry name" value="Split_barrel_FMN-bd"/>
</dbReference>
<proteinExistence type="predicted"/>
<name>A0A2A4G322_9FLAO</name>
<dbReference type="InterPro" id="IPR011576">
    <property type="entry name" value="Pyridox_Oxase_N"/>
</dbReference>
<dbReference type="AlphaFoldDB" id="A0A2A4G322"/>
<evidence type="ECO:0000313" key="3">
    <source>
        <dbReference type="Proteomes" id="UP000219559"/>
    </source>
</evidence>
<sequence>MRNTLYLIFIVLVLNGCGNTDSPKTERTQFSELEKEAMATALQHIDAAYYCTLVTVDETGMPRARVVEPFVPEGLFTVWMATNPNSRKVDQIKAHPQVTLHYFDRNNLSYVSLMGTAELVNDPKIKATKWKKGWERFYPDEEDMLLIRFTTETLEMISPTKGYDGNAKNWAPFQLKLRE</sequence>
<feature type="domain" description="Pyridoxamine 5'-phosphate oxidase N-terminal" evidence="1">
    <location>
        <begin position="45"/>
        <end position="154"/>
    </location>
</feature>
<dbReference type="Gene3D" id="2.30.110.10">
    <property type="entry name" value="Electron Transport, Fmn-binding Protein, Chain A"/>
    <property type="match status" value="1"/>
</dbReference>
<dbReference type="PANTHER" id="PTHR34818:SF1">
    <property type="entry name" value="PROTEIN BLI-3"/>
    <property type="match status" value="1"/>
</dbReference>
<accession>A0A2A4G322</accession>
<reference evidence="2 3" key="1">
    <citation type="submission" date="2017-04" db="EMBL/GenBank/DDBJ databases">
        <title>A new member of the family Flavobacteriaceae isolated from ascidians.</title>
        <authorList>
            <person name="Chen L."/>
        </authorList>
    </citation>
    <scope>NUCLEOTIDE SEQUENCE [LARGE SCALE GENOMIC DNA]</scope>
    <source>
        <strain evidence="2 3">HQA918</strain>
    </source>
</reference>
<dbReference type="EMBL" id="NBWU01000007">
    <property type="protein sequence ID" value="PCE63077.1"/>
    <property type="molecule type" value="Genomic_DNA"/>
</dbReference>
<organism evidence="2 3">
    <name type="scientific">Sediminicola luteus</name>
    <dbReference type="NCBI Taxonomy" id="319238"/>
    <lineage>
        <taxon>Bacteria</taxon>
        <taxon>Pseudomonadati</taxon>
        <taxon>Bacteroidota</taxon>
        <taxon>Flavobacteriia</taxon>
        <taxon>Flavobacteriales</taxon>
        <taxon>Flavobacteriaceae</taxon>
        <taxon>Sediminicola</taxon>
    </lineage>
</organism>
<dbReference type="OrthoDB" id="1432662at2"/>
<dbReference type="RefSeq" id="WP_097441185.1">
    <property type="nucleotide sequence ID" value="NZ_KZ300477.1"/>
</dbReference>
<dbReference type="SUPFAM" id="SSF50475">
    <property type="entry name" value="FMN-binding split barrel"/>
    <property type="match status" value="1"/>
</dbReference>
<evidence type="ECO:0000313" key="2">
    <source>
        <dbReference type="EMBL" id="PCE63077.1"/>
    </source>
</evidence>
<dbReference type="InterPro" id="IPR052917">
    <property type="entry name" value="Stress-Dev_Protein"/>
</dbReference>
<dbReference type="PANTHER" id="PTHR34818">
    <property type="entry name" value="PROTEIN BLI-3"/>
    <property type="match status" value="1"/>
</dbReference>
<gene>
    <name evidence="2" type="ORF">B7P33_17550</name>
</gene>
<keyword evidence="3" id="KW-1185">Reference proteome</keyword>
<dbReference type="Proteomes" id="UP000219559">
    <property type="component" value="Unassembled WGS sequence"/>
</dbReference>
<evidence type="ECO:0000259" key="1">
    <source>
        <dbReference type="Pfam" id="PF01243"/>
    </source>
</evidence>
<protein>
    <recommendedName>
        <fullName evidence="1">Pyridoxamine 5'-phosphate oxidase N-terminal domain-containing protein</fullName>
    </recommendedName>
</protein>
<dbReference type="Pfam" id="PF01243">
    <property type="entry name" value="PNPOx_N"/>
    <property type="match status" value="1"/>
</dbReference>
<comment type="caution">
    <text evidence="2">The sequence shown here is derived from an EMBL/GenBank/DDBJ whole genome shotgun (WGS) entry which is preliminary data.</text>
</comment>